<keyword evidence="1" id="KW-0472">Membrane</keyword>
<comment type="caution">
    <text evidence="2">The sequence shown here is derived from an EMBL/GenBank/DDBJ whole genome shotgun (WGS) entry which is preliminary data.</text>
</comment>
<evidence type="ECO:0000313" key="2">
    <source>
        <dbReference type="EMBL" id="KZS04145.1"/>
    </source>
</evidence>
<dbReference type="EMBL" id="LRGB01003129">
    <property type="protein sequence ID" value="KZS04145.1"/>
    <property type="molecule type" value="Genomic_DNA"/>
</dbReference>
<keyword evidence="1" id="KW-1133">Transmembrane helix</keyword>
<dbReference type="Proteomes" id="UP000076858">
    <property type="component" value="Unassembled WGS sequence"/>
</dbReference>
<evidence type="ECO:0000313" key="3">
    <source>
        <dbReference type="Proteomes" id="UP000076858"/>
    </source>
</evidence>
<keyword evidence="3" id="KW-1185">Reference proteome</keyword>
<gene>
    <name evidence="2" type="ORF">APZ42_032996</name>
</gene>
<proteinExistence type="predicted"/>
<sequence length="61" mass="6617">MYNDTMFSSLPVLLRSSITEIAVASFVTSWGSVMGVCCRDLWASIATPSPVLSGLFFLIVK</sequence>
<feature type="transmembrane region" description="Helical" evidence="1">
    <location>
        <begin position="12"/>
        <end position="35"/>
    </location>
</feature>
<reference evidence="2 3" key="1">
    <citation type="submission" date="2016-03" db="EMBL/GenBank/DDBJ databases">
        <title>EvidentialGene: Evidence-directed Construction of Genes on Genomes.</title>
        <authorList>
            <person name="Gilbert D.G."/>
            <person name="Choi J.-H."/>
            <person name="Mockaitis K."/>
            <person name="Colbourne J."/>
            <person name="Pfrender M."/>
        </authorList>
    </citation>
    <scope>NUCLEOTIDE SEQUENCE [LARGE SCALE GENOMIC DNA]</scope>
    <source>
        <strain evidence="2 3">Xinb3</strain>
        <tissue evidence="2">Complete organism</tissue>
    </source>
</reference>
<protein>
    <submittedName>
        <fullName evidence="2">Uncharacterized protein</fullName>
    </submittedName>
</protein>
<dbReference type="AlphaFoldDB" id="A0A162D8D0"/>
<name>A0A162D8D0_9CRUS</name>
<keyword evidence="1" id="KW-0812">Transmembrane</keyword>
<organism evidence="2 3">
    <name type="scientific">Daphnia magna</name>
    <dbReference type="NCBI Taxonomy" id="35525"/>
    <lineage>
        <taxon>Eukaryota</taxon>
        <taxon>Metazoa</taxon>
        <taxon>Ecdysozoa</taxon>
        <taxon>Arthropoda</taxon>
        <taxon>Crustacea</taxon>
        <taxon>Branchiopoda</taxon>
        <taxon>Diplostraca</taxon>
        <taxon>Cladocera</taxon>
        <taxon>Anomopoda</taxon>
        <taxon>Daphniidae</taxon>
        <taxon>Daphnia</taxon>
    </lineage>
</organism>
<accession>A0A162D8D0</accession>
<evidence type="ECO:0000256" key="1">
    <source>
        <dbReference type="SAM" id="Phobius"/>
    </source>
</evidence>
<feature type="transmembrane region" description="Helical" evidence="1">
    <location>
        <begin position="41"/>
        <end position="60"/>
    </location>
</feature>